<keyword evidence="2" id="KW-1185">Reference proteome</keyword>
<accession>A0ABP0LB75</accession>
<sequence length="249" mass="27622">MPLPSFGLDDEAAEATEAEPISPLAIDEALIDDDELLPGSALEDDVEGQVECFLETLPVVEAHKVVNSLLESASSKGVEETEEEQSDRIEESCEFLLRLLEFCPSAEKRQAVLETWLRNNPHDKRGKKTFSPATSTDFLELRRIQRLNSNVMTPAVSMRAEEKSGKPKCFGRGEPGDHLYTVYEFAPVQEAFRSHDQQCPGSIDAKCLAKVLRVGGLTDDEIAKLLQGAGVSTDQLVDYEAFLQWMFKS</sequence>
<evidence type="ECO:0000313" key="2">
    <source>
        <dbReference type="Proteomes" id="UP001642484"/>
    </source>
</evidence>
<dbReference type="Gene3D" id="1.10.238.10">
    <property type="entry name" value="EF-hand"/>
    <property type="match status" value="1"/>
</dbReference>
<dbReference type="Proteomes" id="UP001642484">
    <property type="component" value="Unassembled WGS sequence"/>
</dbReference>
<dbReference type="EMBL" id="CAXAMN010011858">
    <property type="protein sequence ID" value="CAK9036405.1"/>
    <property type="molecule type" value="Genomic_DNA"/>
</dbReference>
<name>A0ABP0LB75_9DINO</name>
<reference evidence="1 2" key="1">
    <citation type="submission" date="2024-02" db="EMBL/GenBank/DDBJ databases">
        <authorList>
            <person name="Chen Y."/>
            <person name="Shah S."/>
            <person name="Dougan E. K."/>
            <person name="Thang M."/>
            <person name="Chan C."/>
        </authorList>
    </citation>
    <scope>NUCLEOTIDE SEQUENCE [LARGE SCALE GENOMIC DNA]</scope>
</reference>
<proteinExistence type="predicted"/>
<comment type="caution">
    <text evidence="1">The sequence shown here is derived from an EMBL/GenBank/DDBJ whole genome shotgun (WGS) entry which is preliminary data.</text>
</comment>
<protein>
    <submittedName>
        <fullName evidence="1">Uncharacterized protein</fullName>
    </submittedName>
</protein>
<gene>
    <name evidence="1" type="ORF">CCMP2556_LOCUS20268</name>
</gene>
<organism evidence="1 2">
    <name type="scientific">Durusdinium trenchii</name>
    <dbReference type="NCBI Taxonomy" id="1381693"/>
    <lineage>
        <taxon>Eukaryota</taxon>
        <taxon>Sar</taxon>
        <taxon>Alveolata</taxon>
        <taxon>Dinophyceae</taxon>
        <taxon>Suessiales</taxon>
        <taxon>Symbiodiniaceae</taxon>
        <taxon>Durusdinium</taxon>
    </lineage>
</organism>
<evidence type="ECO:0000313" key="1">
    <source>
        <dbReference type="EMBL" id="CAK9036405.1"/>
    </source>
</evidence>
<dbReference type="InterPro" id="IPR011992">
    <property type="entry name" value="EF-hand-dom_pair"/>
</dbReference>
<dbReference type="SUPFAM" id="SSF47473">
    <property type="entry name" value="EF-hand"/>
    <property type="match status" value="1"/>
</dbReference>